<dbReference type="Pfam" id="PF26639">
    <property type="entry name" value="Het-6_barrel"/>
    <property type="match status" value="1"/>
</dbReference>
<organism evidence="2 3">
    <name type="scientific">Paraphoma chrysanthemicola</name>
    <dbReference type="NCBI Taxonomy" id="798071"/>
    <lineage>
        <taxon>Eukaryota</taxon>
        <taxon>Fungi</taxon>
        <taxon>Dikarya</taxon>
        <taxon>Ascomycota</taxon>
        <taxon>Pezizomycotina</taxon>
        <taxon>Dothideomycetes</taxon>
        <taxon>Pleosporomycetidae</taxon>
        <taxon>Pleosporales</taxon>
        <taxon>Pleosporineae</taxon>
        <taxon>Phaeosphaeriaceae</taxon>
        <taxon>Paraphoma</taxon>
    </lineage>
</organism>
<protein>
    <submittedName>
        <fullName evidence="2">Heterokaryon incompatibility protein</fullName>
    </submittedName>
</protein>
<reference evidence="2" key="1">
    <citation type="journal article" date="2021" name="Nat. Commun.">
        <title>Genetic determinants of endophytism in the Arabidopsis root mycobiome.</title>
        <authorList>
            <person name="Mesny F."/>
            <person name="Miyauchi S."/>
            <person name="Thiergart T."/>
            <person name="Pickel B."/>
            <person name="Atanasova L."/>
            <person name="Karlsson M."/>
            <person name="Huettel B."/>
            <person name="Barry K.W."/>
            <person name="Haridas S."/>
            <person name="Chen C."/>
            <person name="Bauer D."/>
            <person name="Andreopoulos W."/>
            <person name="Pangilinan J."/>
            <person name="LaButti K."/>
            <person name="Riley R."/>
            <person name="Lipzen A."/>
            <person name="Clum A."/>
            <person name="Drula E."/>
            <person name="Henrissat B."/>
            <person name="Kohler A."/>
            <person name="Grigoriev I.V."/>
            <person name="Martin F.M."/>
            <person name="Hacquard S."/>
        </authorList>
    </citation>
    <scope>NUCLEOTIDE SEQUENCE</scope>
    <source>
        <strain evidence="2">MPI-SDFR-AT-0120</strain>
    </source>
</reference>
<dbReference type="PANTHER" id="PTHR24148">
    <property type="entry name" value="ANKYRIN REPEAT DOMAIN-CONTAINING PROTEIN 39 HOMOLOG-RELATED"/>
    <property type="match status" value="1"/>
</dbReference>
<accession>A0A8K0R6E8</accession>
<gene>
    <name evidence="2" type="ORF">FB567DRAFT_442728</name>
</gene>
<dbReference type="OrthoDB" id="265717at2759"/>
<comment type="caution">
    <text evidence="2">The sequence shown here is derived from an EMBL/GenBank/DDBJ whole genome shotgun (WGS) entry which is preliminary data.</text>
</comment>
<evidence type="ECO:0000313" key="2">
    <source>
        <dbReference type="EMBL" id="KAH7087516.1"/>
    </source>
</evidence>
<dbReference type="Pfam" id="PF06985">
    <property type="entry name" value="HET"/>
    <property type="match status" value="1"/>
</dbReference>
<dbReference type="EMBL" id="JAGMVJ010000009">
    <property type="protein sequence ID" value="KAH7087516.1"/>
    <property type="molecule type" value="Genomic_DNA"/>
</dbReference>
<name>A0A8K0R6E8_9PLEO</name>
<dbReference type="PANTHER" id="PTHR24148:SF64">
    <property type="entry name" value="HETEROKARYON INCOMPATIBILITY DOMAIN-CONTAINING PROTEIN"/>
    <property type="match status" value="1"/>
</dbReference>
<sequence>MTSVEDRIYSALRLYGRQIRLLTILPTPTDIADPQVSPLVCKLEVRQEPLPELAAITTDFTAPNHIDFDHYVTNPPQEDHVQEVRREIRPVLHKLEEMKSSRRNRVKSKLYSAFKDKQMEYNVTIPIFGISNMLDADDRKTAIFNGGRGPDFFKRFWDESTIQRAGYLPIDKLNPFFRMQQDFRSKESSPRASNYVALSYAWGDPESVEEMTLNDSTTKIGSNLAAALRQFRSLDYFRSGGKIWIDQLCINQKDKREQAVQIKMMASIYRAAGNVVVWLGPSTSNSDLAIQFLEMCGTNYRAEYAELCDSSDAITATTWRTMAQIRMETNYKKWRARHEANHDILDAIAIPLYDFFDRPYWRRLWIIQELCMGHADMPIVCGKRITQWRHIRDGVLKYMSIIDLLVQITHQKLHSQGRTMHEHSLSHVAQIAQLEITGNRRKISKPDRESLPLVAPSRFEQGPLLGNPLRRAIILASRSFCSKSDDRIYGMLSIPALPTLDIEVDKNKDLVSVYTEFSAACVRHGSLDFFALLDGGFMSATDQHGNPQSKFKPSWVPDYGRKPIAQIGIIDGEFNAGVIASGYVSRGGWYGPEIAQDRFLICNGKVVDEVDGVGAMSKADIESGAMTFNREDDLTVMHQPRSTTGSEVDAPSSRLRKVYEVLVAGSDSNGSPAPETFSCLYSAFTEAEPPKTSPLYRNWHFINSSADFMIDGCPLASYFDHLAANADRPPRTASTRRSMLDTAAASQAMTACTKMRRLIMTADGLLGLAPAQTRPGDAVIVIKGHGKPVIARKDRTIDGQDFWYLIGEAYISGMMQAEKLPLDTNDWNYLETQAAAETLQDIIFV</sequence>
<dbReference type="Proteomes" id="UP000813461">
    <property type="component" value="Unassembled WGS sequence"/>
</dbReference>
<dbReference type="AlphaFoldDB" id="A0A8K0R6E8"/>
<keyword evidence="3" id="KW-1185">Reference proteome</keyword>
<feature type="domain" description="Heterokaryon incompatibility" evidence="1">
    <location>
        <begin position="195"/>
        <end position="369"/>
    </location>
</feature>
<dbReference type="InterPro" id="IPR010730">
    <property type="entry name" value="HET"/>
</dbReference>
<dbReference type="InterPro" id="IPR052895">
    <property type="entry name" value="HetReg/Transcr_Mod"/>
</dbReference>
<evidence type="ECO:0000259" key="1">
    <source>
        <dbReference type="Pfam" id="PF06985"/>
    </source>
</evidence>
<evidence type="ECO:0000313" key="3">
    <source>
        <dbReference type="Proteomes" id="UP000813461"/>
    </source>
</evidence>
<proteinExistence type="predicted"/>